<dbReference type="Proteomes" id="UP001183648">
    <property type="component" value="Unassembled WGS sequence"/>
</dbReference>
<protein>
    <recommendedName>
        <fullName evidence="4">DUF1876 domain-containing protein</fullName>
    </recommendedName>
</protein>
<feature type="region of interest" description="Disordered" evidence="1">
    <location>
        <begin position="25"/>
        <end position="48"/>
    </location>
</feature>
<comment type="caution">
    <text evidence="2">The sequence shown here is derived from an EMBL/GenBank/DDBJ whole genome shotgun (WGS) entry which is preliminary data.</text>
</comment>
<dbReference type="SUPFAM" id="SSF143212">
    <property type="entry name" value="Rv2632c-like"/>
    <property type="match status" value="1"/>
</dbReference>
<evidence type="ECO:0000313" key="2">
    <source>
        <dbReference type="EMBL" id="MDR7363377.1"/>
    </source>
</evidence>
<feature type="compositionally biased region" description="Basic and acidic residues" evidence="1">
    <location>
        <begin position="29"/>
        <end position="48"/>
    </location>
</feature>
<evidence type="ECO:0008006" key="4">
    <source>
        <dbReference type="Google" id="ProtNLM"/>
    </source>
</evidence>
<dbReference type="EMBL" id="JAVDYG010000001">
    <property type="protein sequence ID" value="MDR7363377.1"/>
    <property type="molecule type" value="Genomic_DNA"/>
</dbReference>
<sequence>MHAHQWKVSLNLSESGPHTVAEAVLHTDAGTELRHEGRARRHPTDRDVPEIGDELAVSRALMGLAQDLFEATVADVEQNTGAEAAISL</sequence>
<dbReference type="RefSeq" id="WP_310303713.1">
    <property type="nucleotide sequence ID" value="NZ_BAAAPS010000003.1"/>
</dbReference>
<evidence type="ECO:0000313" key="3">
    <source>
        <dbReference type="Proteomes" id="UP001183648"/>
    </source>
</evidence>
<name>A0ABU2BYA5_9ACTN</name>
<dbReference type="Pfam" id="PF08962">
    <property type="entry name" value="Rv2632c-like"/>
    <property type="match status" value="1"/>
</dbReference>
<accession>A0ABU2BYA5</accession>
<keyword evidence="3" id="KW-1185">Reference proteome</keyword>
<organism evidence="2 3">
    <name type="scientific">Nocardioides marmoribigeumensis</name>
    <dbReference type="NCBI Taxonomy" id="433649"/>
    <lineage>
        <taxon>Bacteria</taxon>
        <taxon>Bacillati</taxon>
        <taxon>Actinomycetota</taxon>
        <taxon>Actinomycetes</taxon>
        <taxon>Propionibacteriales</taxon>
        <taxon>Nocardioidaceae</taxon>
        <taxon>Nocardioides</taxon>
    </lineage>
</organism>
<dbReference type="Gene3D" id="3.30.160.240">
    <property type="entry name" value="Rv1738"/>
    <property type="match status" value="1"/>
</dbReference>
<reference evidence="2 3" key="1">
    <citation type="submission" date="2023-07" db="EMBL/GenBank/DDBJ databases">
        <title>Sequencing the genomes of 1000 actinobacteria strains.</title>
        <authorList>
            <person name="Klenk H.-P."/>
        </authorList>
    </citation>
    <scope>NUCLEOTIDE SEQUENCE [LARGE SCALE GENOMIC DNA]</scope>
    <source>
        <strain evidence="2 3">DSM 19426</strain>
    </source>
</reference>
<proteinExistence type="predicted"/>
<gene>
    <name evidence="2" type="ORF">J2S63_002930</name>
</gene>
<dbReference type="InterPro" id="IPR015057">
    <property type="entry name" value="Rv2632c-like"/>
</dbReference>
<evidence type="ECO:0000256" key="1">
    <source>
        <dbReference type="SAM" id="MobiDB-lite"/>
    </source>
</evidence>
<dbReference type="InterPro" id="IPR038070">
    <property type="entry name" value="Rv2632c-like_sf"/>
</dbReference>